<reference evidence="3" key="1">
    <citation type="journal article" date="2011" name="Nat. Biotechnol.">
        <title>The genomic sequence of the Chinese hamster ovary (CHO)-K1 cell line.</title>
        <authorList>
            <person name="Xu X."/>
            <person name="Nagarajan H."/>
            <person name="Lewis N.E."/>
            <person name="Pan S."/>
            <person name="Cai Z."/>
            <person name="Liu X."/>
            <person name="Chen W."/>
            <person name="Xie M."/>
            <person name="Wang W."/>
            <person name="Hammond S."/>
            <person name="Andersen M.R."/>
            <person name="Neff N."/>
            <person name="Passarelli B."/>
            <person name="Koh W."/>
            <person name="Fan H.C."/>
            <person name="Wang J."/>
            <person name="Gui Y."/>
            <person name="Lee K.H."/>
            <person name="Betenbaugh M.J."/>
            <person name="Quake S.R."/>
            <person name="Famili I."/>
            <person name="Palsson B.O."/>
            <person name="Wang J."/>
        </authorList>
    </citation>
    <scope>NUCLEOTIDE SEQUENCE [LARGE SCALE GENOMIC DNA]</scope>
    <source>
        <strain evidence="3">CHO K1 cell line</strain>
    </source>
</reference>
<evidence type="ECO:0000313" key="2">
    <source>
        <dbReference type="EMBL" id="EGW01769.1"/>
    </source>
</evidence>
<protein>
    <submittedName>
        <fullName evidence="2">Uncharacterized protein</fullName>
    </submittedName>
</protein>
<name>G3HJP2_CRIGR</name>
<sequence length="66" mass="7070">MKTRGPKDKELMERAGPKSVLMGVPAVGDLPMTRHQLGADGGESTCAYTSYRGPHGCHRCADAGRR</sequence>
<feature type="compositionally biased region" description="Basic and acidic residues" evidence="1">
    <location>
        <begin position="1"/>
        <end position="16"/>
    </location>
</feature>
<evidence type="ECO:0000313" key="3">
    <source>
        <dbReference type="Proteomes" id="UP000001075"/>
    </source>
</evidence>
<accession>G3HJP2</accession>
<gene>
    <name evidence="2" type="ORF">I79_010891</name>
</gene>
<dbReference type="Proteomes" id="UP000001075">
    <property type="component" value="Unassembled WGS sequence"/>
</dbReference>
<proteinExistence type="predicted"/>
<dbReference type="AlphaFoldDB" id="G3HJP2"/>
<evidence type="ECO:0000256" key="1">
    <source>
        <dbReference type="SAM" id="MobiDB-lite"/>
    </source>
</evidence>
<organism evidence="2 3">
    <name type="scientific">Cricetulus griseus</name>
    <name type="common">Chinese hamster</name>
    <name type="synonym">Cricetulus barabensis griseus</name>
    <dbReference type="NCBI Taxonomy" id="10029"/>
    <lineage>
        <taxon>Eukaryota</taxon>
        <taxon>Metazoa</taxon>
        <taxon>Chordata</taxon>
        <taxon>Craniata</taxon>
        <taxon>Vertebrata</taxon>
        <taxon>Euteleostomi</taxon>
        <taxon>Mammalia</taxon>
        <taxon>Eutheria</taxon>
        <taxon>Euarchontoglires</taxon>
        <taxon>Glires</taxon>
        <taxon>Rodentia</taxon>
        <taxon>Myomorpha</taxon>
        <taxon>Muroidea</taxon>
        <taxon>Cricetidae</taxon>
        <taxon>Cricetinae</taxon>
        <taxon>Cricetulus</taxon>
    </lineage>
</organism>
<dbReference type="InParanoid" id="G3HJP2"/>
<feature type="region of interest" description="Disordered" evidence="1">
    <location>
        <begin position="1"/>
        <end position="23"/>
    </location>
</feature>
<dbReference type="EMBL" id="JH000436">
    <property type="protein sequence ID" value="EGW01769.1"/>
    <property type="molecule type" value="Genomic_DNA"/>
</dbReference>